<sequence length="242" mass="26772">MKASPRQQRLLLDLQDLDTGLARLRRKRQGLPERQRIADLAGEAESAKQRFMEAQRELDLQSAEIERIETDVKLVSERRARDEQLIAVSTSPKEAQALQSELDTLARRTGELEEKELEVMELQEAAQKVFAEAEAALNAVEDRRSELRAALQAGEARIDTELKSGAEERAGLAAEIQRDVLAEYEDLRARTGIGAARLRGNVSEASNMALTPAELSTIRAAAPDELVYCPGTGAILVRVDEE</sequence>
<feature type="coiled-coil region" evidence="1">
    <location>
        <begin position="95"/>
        <end position="157"/>
    </location>
</feature>
<comment type="caution">
    <text evidence="3">The sequence shown here is derived from an EMBL/GenBank/DDBJ whole genome shotgun (WGS) entry which is preliminary data.</text>
</comment>
<dbReference type="InterPro" id="IPR052376">
    <property type="entry name" value="Oxidative_Scav/Glycosyltrans"/>
</dbReference>
<name>A0A934QB07_9MICO</name>
<dbReference type="RefSeq" id="WP_200131425.1">
    <property type="nucleotide sequence ID" value="NZ_JAEHOI010000002.1"/>
</dbReference>
<dbReference type="Proteomes" id="UP000618733">
    <property type="component" value="Unassembled WGS sequence"/>
</dbReference>
<evidence type="ECO:0000313" key="3">
    <source>
        <dbReference type="EMBL" id="MBK0421256.1"/>
    </source>
</evidence>
<dbReference type="Gene3D" id="1.10.287.1490">
    <property type="match status" value="1"/>
</dbReference>
<proteinExistence type="predicted"/>
<evidence type="ECO:0000313" key="4">
    <source>
        <dbReference type="Proteomes" id="UP000618733"/>
    </source>
</evidence>
<dbReference type="PANTHER" id="PTHR39082:SF1">
    <property type="entry name" value="SCAVENGER RECEPTOR CLASS A MEMBER 3"/>
    <property type="match status" value="1"/>
</dbReference>
<evidence type="ECO:0000256" key="1">
    <source>
        <dbReference type="SAM" id="Coils"/>
    </source>
</evidence>
<dbReference type="InterPro" id="IPR056003">
    <property type="entry name" value="CT398_CC_hairpin"/>
</dbReference>
<evidence type="ECO:0000259" key="2">
    <source>
        <dbReference type="Pfam" id="PF24481"/>
    </source>
</evidence>
<keyword evidence="1" id="KW-0175">Coiled coil</keyword>
<dbReference type="AlphaFoldDB" id="A0A934QB07"/>
<dbReference type="PANTHER" id="PTHR39082">
    <property type="entry name" value="PHOSPHOLIPASE C-BETA-2-RELATED"/>
    <property type="match status" value="1"/>
</dbReference>
<gene>
    <name evidence="3" type="ORF">JD292_04060</name>
</gene>
<dbReference type="Pfam" id="PF24481">
    <property type="entry name" value="CT398_CC"/>
    <property type="match status" value="1"/>
</dbReference>
<feature type="coiled-coil region" evidence="1">
    <location>
        <begin position="37"/>
        <end position="71"/>
    </location>
</feature>
<keyword evidence="4" id="KW-1185">Reference proteome</keyword>
<organism evidence="3 4">
    <name type="scientific">Leucobacter edaphi</name>
    <dbReference type="NCBI Taxonomy" id="2796472"/>
    <lineage>
        <taxon>Bacteria</taxon>
        <taxon>Bacillati</taxon>
        <taxon>Actinomycetota</taxon>
        <taxon>Actinomycetes</taxon>
        <taxon>Micrococcales</taxon>
        <taxon>Microbacteriaceae</taxon>
        <taxon>Leucobacter</taxon>
    </lineage>
</organism>
<dbReference type="EMBL" id="JAEHOI010000002">
    <property type="protein sequence ID" value="MBK0421256.1"/>
    <property type="molecule type" value="Genomic_DNA"/>
</dbReference>
<protein>
    <recommendedName>
        <fullName evidence="2">CT398-like coiled coil hairpin domain-containing protein</fullName>
    </recommendedName>
</protein>
<accession>A0A934QB07</accession>
<reference evidence="3" key="1">
    <citation type="submission" date="2020-12" db="EMBL/GenBank/DDBJ databases">
        <title>Leucobacter sp. CAS2, isolated from Chromium sludge.</title>
        <authorList>
            <person name="Xu Z."/>
        </authorList>
    </citation>
    <scope>NUCLEOTIDE SEQUENCE</scope>
    <source>
        <strain evidence="3">CSA2</strain>
    </source>
</reference>
<feature type="domain" description="CT398-like coiled coil hairpin" evidence="2">
    <location>
        <begin position="14"/>
        <end position="192"/>
    </location>
</feature>